<dbReference type="Pfam" id="PF09669">
    <property type="entry name" value="Phage_pRha"/>
    <property type="match status" value="1"/>
</dbReference>
<evidence type="ECO:0000313" key="2">
    <source>
        <dbReference type="Proteomes" id="UP001229409"/>
    </source>
</evidence>
<dbReference type="AlphaFoldDB" id="A0AAP4E9H2"/>
<evidence type="ECO:0000313" key="1">
    <source>
        <dbReference type="EMBL" id="MDH2330498.1"/>
    </source>
</evidence>
<sequence length="219" mass="25490">MSKLILNTEFNLYEKSGKAYCSSLQVAEEFKKRHADALRDIEKLDCSKEFRERNFALSSYRSEQNKLLPKILMTKDGFIFLVMGYRGKKAARFKEEYIRRFNLMDDFIKSLQTARLEFPAFTNAISDSHELPKSYHFTNEIDMINRIVLGVSAKQVREEKGIKPGESIRPYLSAEQIKSIETLQRVDIGLIISTPDFQVRKKILSDYFNRLVLSKKLIA</sequence>
<reference evidence="1" key="1">
    <citation type="submission" date="2023-04" db="EMBL/GenBank/DDBJ databases">
        <title>Uncovering the Secrets of Slow-Growing Bacteria in Tropical Savanna Soil through Cultivation and Genomic Analysis.</title>
        <authorList>
            <person name="Goncalves O.S."/>
            <person name="Santana M.F."/>
        </authorList>
    </citation>
    <scope>NUCLEOTIDE SEQUENCE</scope>
    <source>
        <strain evidence="1">ANTI</strain>
    </source>
</reference>
<dbReference type="Proteomes" id="UP001229409">
    <property type="component" value="Unassembled WGS sequence"/>
</dbReference>
<dbReference type="EMBL" id="JARVWT010000002">
    <property type="protein sequence ID" value="MDH2330498.1"/>
    <property type="molecule type" value="Genomic_DNA"/>
</dbReference>
<accession>A0AAP4E9H2</accession>
<dbReference type="NCBIfam" id="TIGR02681">
    <property type="entry name" value="phage_pRha"/>
    <property type="match status" value="1"/>
</dbReference>
<comment type="caution">
    <text evidence="1">The sequence shown here is derived from an EMBL/GenBank/DDBJ whole genome shotgun (WGS) entry which is preliminary data.</text>
</comment>
<dbReference type="RefSeq" id="WP_279832332.1">
    <property type="nucleotide sequence ID" value="NZ_JARVWT010000002.1"/>
</dbReference>
<dbReference type="InterPro" id="IPR014054">
    <property type="entry name" value="Phage_regulatory_Rha"/>
</dbReference>
<name>A0AAP4E9H2_PAEPO</name>
<gene>
    <name evidence="1" type="ORF">QDS18_06435</name>
</gene>
<organism evidence="1 2">
    <name type="scientific">Paenibacillus polymyxa</name>
    <name type="common">Bacillus polymyxa</name>
    <dbReference type="NCBI Taxonomy" id="1406"/>
    <lineage>
        <taxon>Bacteria</taxon>
        <taxon>Bacillati</taxon>
        <taxon>Bacillota</taxon>
        <taxon>Bacilli</taxon>
        <taxon>Bacillales</taxon>
        <taxon>Paenibacillaceae</taxon>
        <taxon>Paenibacillus</taxon>
    </lineage>
</organism>
<proteinExistence type="predicted"/>
<protein>
    <submittedName>
        <fullName evidence="1">Rha family transcriptional regulator</fullName>
    </submittedName>
</protein>